<sequence>MQFASTRSMTLTPLGQRLLALSRAKLHSLDAAPGSRDPTDGLRRGVLVREAIRSAWASLETPTAHHELTSWRAPALDVLTEEDEEEEYDDEERWLDAQLADAADDDDDDEECTVSAPVYDEYEFEATESYTISYSTANCTSGIDVTVVAVCDSDDEDDEMVDSWLEARYEQSELVFAEQLEVEAKLGRAPIGTDSNSASSDISDDEVVTPPESPDVAELSSTLAALSTYALPPADSFPRLETKPLPDVELLPPQASSYRPTLHRRDAEARRQQVYDLSVESSCECDRFGLVCDSTCAPPPLSDCDEEEDDECRTPPLVSLDCSELEVSSSFEALDWKAAHRIRAKPTNQKLDQDGFSDLSLGLTFECLERRIDV</sequence>
<dbReference type="RefSeq" id="XP_060455164.1">
    <property type="nucleotide sequence ID" value="XM_060598363.1"/>
</dbReference>
<organism evidence="2 3">
    <name type="scientific">Cutaneotrichosporon cavernicola</name>
    <dbReference type="NCBI Taxonomy" id="279322"/>
    <lineage>
        <taxon>Eukaryota</taxon>
        <taxon>Fungi</taxon>
        <taxon>Dikarya</taxon>
        <taxon>Basidiomycota</taxon>
        <taxon>Agaricomycotina</taxon>
        <taxon>Tremellomycetes</taxon>
        <taxon>Trichosporonales</taxon>
        <taxon>Trichosporonaceae</taxon>
        <taxon>Cutaneotrichosporon</taxon>
    </lineage>
</organism>
<proteinExistence type="predicted"/>
<name>A0AA48IIS9_9TREE</name>
<keyword evidence="3" id="KW-1185">Reference proteome</keyword>
<dbReference type="AlphaFoldDB" id="A0AA48IIS9"/>
<gene>
    <name evidence="2" type="ORF">CcaverHIS019_0212600</name>
</gene>
<accession>A0AA48IIS9</accession>
<feature type="region of interest" description="Disordered" evidence="1">
    <location>
        <begin position="187"/>
        <end position="215"/>
    </location>
</feature>
<reference evidence="2" key="1">
    <citation type="journal article" date="2023" name="BMC Genomics">
        <title>Chromosome-level genome assemblies of Cutaneotrichosporon spp. (Trichosporonales, Basidiomycota) reveal imbalanced evolution between nucleotide sequences and chromosome synteny.</title>
        <authorList>
            <person name="Kobayashi Y."/>
            <person name="Kayamori A."/>
            <person name="Aoki K."/>
            <person name="Shiwa Y."/>
            <person name="Matsutani M."/>
            <person name="Fujita N."/>
            <person name="Sugita T."/>
            <person name="Iwasaki W."/>
            <person name="Tanaka N."/>
            <person name="Takashima M."/>
        </authorList>
    </citation>
    <scope>NUCLEOTIDE SEQUENCE</scope>
    <source>
        <strain evidence="2">HIS019</strain>
    </source>
</reference>
<dbReference type="KEGG" id="ccac:CcaHIS019_0212600"/>
<dbReference type="GeneID" id="85493769"/>
<protein>
    <submittedName>
        <fullName evidence="2">Uncharacterized protein</fullName>
    </submittedName>
</protein>
<dbReference type="Proteomes" id="UP001233271">
    <property type="component" value="Chromosome 2"/>
</dbReference>
<evidence type="ECO:0000313" key="2">
    <source>
        <dbReference type="EMBL" id="BEI89898.1"/>
    </source>
</evidence>
<evidence type="ECO:0000256" key="1">
    <source>
        <dbReference type="SAM" id="MobiDB-lite"/>
    </source>
</evidence>
<evidence type="ECO:0000313" key="3">
    <source>
        <dbReference type="Proteomes" id="UP001233271"/>
    </source>
</evidence>
<dbReference type="EMBL" id="AP028213">
    <property type="protein sequence ID" value="BEI89898.1"/>
    <property type="molecule type" value="Genomic_DNA"/>
</dbReference>